<sequence>MSTIATVFTVIFALTGLSSLLAAAVAKSALKRLNNSDRAESPDSFSLCDFYELNPNLQNNLTTEYQRSQTDLEYNYNWAKSTLGIAGPFNRYTVNGLKNAYNSNYSRKE</sequence>
<organism evidence="1">
    <name type="scientific">Ackermannviridae sp</name>
    <dbReference type="NCBI Taxonomy" id="2831612"/>
    <lineage>
        <taxon>Viruses</taxon>
        <taxon>Duplodnaviria</taxon>
        <taxon>Heunggongvirae</taxon>
        <taxon>Uroviricota</taxon>
        <taxon>Caudoviricetes</taxon>
        <taxon>Pantevenvirales</taxon>
        <taxon>Ackermannviridae</taxon>
    </lineage>
</organism>
<protein>
    <submittedName>
        <fullName evidence="1">Uncharacterized protein</fullName>
    </submittedName>
</protein>
<evidence type="ECO:0000313" key="1">
    <source>
        <dbReference type="EMBL" id="DAF32287.1"/>
    </source>
</evidence>
<dbReference type="EMBL" id="BK056595">
    <property type="protein sequence ID" value="DAF32287.1"/>
    <property type="molecule type" value="Genomic_DNA"/>
</dbReference>
<name>A0A8S5RV00_9CAUD</name>
<accession>A0A8S5RV00</accession>
<proteinExistence type="predicted"/>
<reference evidence="1" key="1">
    <citation type="journal article" date="2021" name="Proc. Natl. Acad. Sci. U.S.A.">
        <title>A Catalog of Tens of Thousands of Viruses from Human Metagenomes Reveals Hidden Associations with Chronic Diseases.</title>
        <authorList>
            <person name="Tisza M.J."/>
            <person name="Buck C.B."/>
        </authorList>
    </citation>
    <scope>NUCLEOTIDE SEQUENCE</scope>
    <source>
        <strain evidence="1">CtphE103</strain>
    </source>
</reference>